<dbReference type="EMBL" id="CAJNJQ010005274">
    <property type="protein sequence ID" value="CAE7217581.1"/>
    <property type="molecule type" value="Genomic_DNA"/>
</dbReference>
<dbReference type="InterPro" id="IPR012748">
    <property type="entry name" value="Rieske-like_NirD"/>
</dbReference>
<evidence type="ECO:0000256" key="7">
    <source>
        <dbReference type="ARBA" id="ARBA00023063"/>
    </source>
</evidence>
<gene>
    <name evidence="9" type="ORF">RDB_LOCUS162117</name>
</gene>
<evidence type="ECO:0000313" key="9">
    <source>
        <dbReference type="EMBL" id="CAE7217581.1"/>
    </source>
</evidence>
<keyword evidence="2" id="KW-0001">2Fe-2S</keyword>
<dbReference type="InterPro" id="IPR017941">
    <property type="entry name" value="Rieske_2Fe-2S"/>
</dbReference>
<dbReference type="PANTHER" id="PTHR43809:SF1">
    <property type="entry name" value="NITRITE REDUCTASE (NADH) LARGE SUBUNIT"/>
    <property type="match status" value="1"/>
</dbReference>
<keyword evidence="3" id="KW-0479">Metal-binding</keyword>
<dbReference type="GO" id="GO:0042128">
    <property type="term" value="P:nitrate assimilation"/>
    <property type="evidence" value="ECO:0007669"/>
    <property type="project" value="UniProtKB-KW"/>
</dbReference>
<dbReference type="GO" id="GO:0051537">
    <property type="term" value="F:2 iron, 2 sulfur cluster binding"/>
    <property type="evidence" value="ECO:0007669"/>
    <property type="project" value="UniProtKB-KW"/>
</dbReference>
<evidence type="ECO:0000256" key="4">
    <source>
        <dbReference type="ARBA" id="ARBA00023002"/>
    </source>
</evidence>
<dbReference type="Proteomes" id="UP000663827">
    <property type="component" value="Unassembled WGS sequence"/>
</dbReference>
<protein>
    <recommendedName>
        <fullName evidence="8">Rieske domain-containing protein</fullName>
    </recommendedName>
</protein>
<dbReference type="NCBIfam" id="TIGR02378">
    <property type="entry name" value="nirD_assim_sml"/>
    <property type="match status" value="1"/>
</dbReference>
<evidence type="ECO:0000256" key="6">
    <source>
        <dbReference type="ARBA" id="ARBA00023014"/>
    </source>
</evidence>
<dbReference type="AlphaFoldDB" id="A0A8H3EA75"/>
<feature type="non-terminal residue" evidence="9">
    <location>
        <position position="1"/>
    </location>
</feature>
<keyword evidence="4" id="KW-0560">Oxidoreductase</keyword>
<dbReference type="PROSITE" id="PS51296">
    <property type="entry name" value="RIESKE"/>
    <property type="match status" value="1"/>
</dbReference>
<dbReference type="InterPro" id="IPR036922">
    <property type="entry name" value="Rieske_2Fe-2S_sf"/>
</dbReference>
<accession>A0A8H3EA75</accession>
<evidence type="ECO:0000313" key="10">
    <source>
        <dbReference type="Proteomes" id="UP000663827"/>
    </source>
</evidence>
<keyword evidence="5" id="KW-0408">Iron</keyword>
<comment type="caution">
    <text evidence="9">The sequence shown here is derived from an EMBL/GenBank/DDBJ whole genome shotgun (WGS) entry which is preliminary data.</text>
</comment>
<keyword evidence="7" id="KW-0534">Nitrate assimilation</keyword>
<dbReference type="Pfam" id="PF13806">
    <property type="entry name" value="Rieske_2"/>
    <property type="match status" value="1"/>
</dbReference>
<reference evidence="9" key="1">
    <citation type="submission" date="2021-01" db="EMBL/GenBank/DDBJ databases">
        <authorList>
            <person name="Kaushik A."/>
        </authorList>
    </citation>
    <scope>NUCLEOTIDE SEQUENCE</scope>
    <source>
        <strain evidence="9">AG5</strain>
    </source>
</reference>
<proteinExistence type="predicted"/>
<sequence length="115" mass="12260">MCPHKRAFVLDHGIVGDDADGNLYVSCPLHKRNFGLKGGECSNDPEMKILTFDAKEEEGVISVLLPESDALDSVIGTSKWMVRQATAEAYGKGSAGMIEIIGPDGRVAPEVAQAD</sequence>
<name>A0A8H3EA75_9AGAM</name>
<dbReference type="SUPFAM" id="SSF50022">
    <property type="entry name" value="ISP domain"/>
    <property type="match status" value="1"/>
</dbReference>
<evidence type="ECO:0000256" key="5">
    <source>
        <dbReference type="ARBA" id="ARBA00023004"/>
    </source>
</evidence>
<dbReference type="Gene3D" id="2.102.10.10">
    <property type="entry name" value="Rieske [2Fe-2S] iron-sulphur domain"/>
    <property type="match status" value="1"/>
</dbReference>
<evidence type="ECO:0000259" key="8">
    <source>
        <dbReference type="PROSITE" id="PS51296"/>
    </source>
</evidence>
<dbReference type="PANTHER" id="PTHR43809">
    <property type="entry name" value="NITRITE REDUCTASE (NADH) LARGE SUBUNIT"/>
    <property type="match status" value="1"/>
</dbReference>
<keyword evidence="6" id="KW-0411">Iron-sulfur</keyword>
<evidence type="ECO:0000256" key="3">
    <source>
        <dbReference type="ARBA" id="ARBA00022723"/>
    </source>
</evidence>
<keyword evidence="1" id="KW-0349">Heme</keyword>
<feature type="domain" description="Rieske" evidence="8">
    <location>
        <begin position="1"/>
        <end position="63"/>
    </location>
</feature>
<organism evidence="9 10">
    <name type="scientific">Rhizoctonia solani</name>
    <dbReference type="NCBI Taxonomy" id="456999"/>
    <lineage>
        <taxon>Eukaryota</taxon>
        <taxon>Fungi</taxon>
        <taxon>Dikarya</taxon>
        <taxon>Basidiomycota</taxon>
        <taxon>Agaricomycotina</taxon>
        <taxon>Agaricomycetes</taxon>
        <taxon>Cantharellales</taxon>
        <taxon>Ceratobasidiaceae</taxon>
        <taxon>Rhizoctonia</taxon>
    </lineage>
</organism>
<dbReference type="GO" id="GO:0046872">
    <property type="term" value="F:metal ion binding"/>
    <property type="evidence" value="ECO:0007669"/>
    <property type="project" value="UniProtKB-KW"/>
</dbReference>
<evidence type="ECO:0000256" key="2">
    <source>
        <dbReference type="ARBA" id="ARBA00022714"/>
    </source>
</evidence>
<dbReference type="GO" id="GO:0008942">
    <property type="term" value="F:nitrite reductase [NAD(P)H] activity"/>
    <property type="evidence" value="ECO:0007669"/>
    <property type="project" value="InterPro"/>
</dbReference>
<evidence type="ECO:0000256" key="1">
    <source>
        <dbReference type="ARBA" id="ARBA00022617"/>
    </source>
</evidence>
<dbReference type="InterPro" id="IPR052034">
    <property type="entry name" value="NasD-like"/>
</dbReference>